<feature type="domain" description="Ig-like" evidence="2">
    <location>
        <begin position="21"/>
        <end position="114"/>
    </location>
</feature>
<dbReference type="AlphaFoldDB" id="A0A182FBW7"/>
<dbReference type="EnsemblMetazoa" id="AALB004001-RA">
    <property type="protein sequence ID" value="AALB004001-PA"/>
    <property type="gene ID" value="AALB004001"/>
</dbReference>
<evidence type="ECO:0000259" key="2">
    <source>
        <dbReference type="PROSITE" id="PS50835"/>
    </source>
</evidence>
<evidence type="ECO:0000256" key="1">
    <source>
        <dbReference type="SAM" id="MobiDB-lite"/>
    </source>
</evidence>
<dbReference type="Pfam" id="PF07686">
    <property type="entry name" value="V-set"/>
    <property type="match status" value="1"/>
</dbReference>
<dbReference type="SUPFAM" id="SSF48726">
    <property type="entry name" value="Immunoglobulin"/>
    <property type="match status" value="1"/>
</dbReference>
<dbReference type="VEuPathDB" id="VectorBase:AALB20_036183"/>
<evidence type="ECO:0000313" key="4">
    <source>
        <dbReference type="Proteomes" id="UP000069272"/>
    </source>
</evidence>
<protein>
    <recommendedName>
        <fullName evidence="2">Ig-like domain-containing protein</fullName>
    </recommendedName>
</protein>
<reference evidence="3" key="2">
    <citation type="submission" date="2022-08" db="UniProtKB">
        <authorList>
            <consortium name="EnsemblMetazoa"/>
        </authorList>
    </citation>
    <scope>IDENTIFICATION</scope>
    <source>
        <strain evidence="3">STECLA/ALBI9_A</strain>
    </source>
</reference>
<accession>A0A182FBW7</accession>
<dbReference type="GO" id="GO:0008045">
    <property type="term" value="P:motor neuron axon guidance"/>
    <property type="evidence" value="ECO:0007669"/>
    <property type="project" value="TreeGrafter"/>
</dbReference>
<dbReference type="InterPro" id="IPR013783">
    <property type="entry name" value="Ig-like_fold"/>
</dbReference>
<sequence>SYIVLGLDSVHIKVPVAVPLGTSVTLVCECDLSDEDLYSVKWYKGKREFFRYTSKEIPSIKIFPKAGISVNVNLSNASHLVLDGIEPQSSGRYSCEITEAAPSFHTQIASRTMHVVDLPEVDPRIDDMKSYYGADEFLEVRCTAGASLPAAKLTWLINDRPLLLPLQEPSRLESLTLPADDGPSSSSGSSNSSSSKRSSSSTNSSSKQKASVKSSSQVPAAVSQTLDQERMEEGHEQSGNMVVGGAPTASALTEGLMATDTARTKPGSRTTNASASAASEKFGNRYEVAVSQLKLLLEHGHFQMGKLKVSSYAFGVGEFMSHQAVRAVHAI</sequence>
<dbReference type="PROSITE" id="PS50835">
    <property type="entry name" value="IG_LIKE"/>
    <property type="match status" value="2"/>
</dbReference>
<dbReference type="VEuPathDB" id="VectorBase:AALB004001"/>
<feature type="domain" description="Ig-like" evidence="2">
    <location>
        <begin position="119"/>
        <end position="202"/>
    </location>
</feature>
<feature type="compositionally biased region" description="Basic and acidic residues" evidence="1">
    <location>
        <begin position="227"/>
        <end position="236"/>
    </location>
</feature>
<dbReference type="PANTHER" id="PTHR21261">
    <property type="entry name" value="BEAT PROTEIN"/>
    <property type="match status" value="1"/>
</dbReference>
<keyword evidence="4" id="KW-1185">Reference proteome</keyword>
<dbReference type="Proteomes" id="UP000069272">
    <property type="component" value="Chromosome 3R"/>
</dbReference>
<name>A0A182FBW7_ANOAL</name>
<reference evidence="3 4" key="1">
    <citation type="journal article" date="2017" name="G3 (Bethesda)">
        <title>The Physical Genome Mapping of Anopheles albimanus Corrected Scaffold Misassemblies and Identified Interarm Rearrangements in Genus Anopheles.</title>
        <authorList>
            <person name="Artemov G.N."/>
            <person name="Peery A.N."/>
            <person name="Jiang X."/>
            <person name="Tu Z."/>
            <person name="Stegniy V.N."/>
            <person name="Sharakhova M.V."/>
            <person name="Sharakhov I.V."/>
        </authorList>
    </citation>
    <scope>NUCLEOTIDE SEQUENCE [LARGE SCALE GENOMIC DNA]</scope>
    <source>
        <strain evidence="3 4">ALBI9_A</strain>
    </source>
</reference>
<feature type="region of interest" description="Disordered" evidence="1">
    <location>
        <begin position="174"/>
        <end position="246"/>
    </location>
</feature>
<dbReference type="InterPro" id="IPR013106">
    <property type="entry name" value="Ig_V-set"/>
</dbReference>
<dbReference type="InterPro" id="IPR007110">
    <property type="entry name" value="Ig-like_dom"/>
</dbReference>
<dbReference type="PANTHER" id="PTHR21261:SF8">
    <property type="entry name" value="BEATEN PATH IA, ISOFORM B-RELATED"/>
    <property type="match status" value="1"/>
</dbReference>
<dbReference type="InterPro" id="IPR036179">
    <property type="entry name" value="Ig-like_dom_sf"/>
</dbReference>
<feature type="compositionally biased region" description="Low complexity" evidence="1">
    <location>
        <begin position="184"/>
        <end position="224"/>
    </location>
</feature>
<organism evidence="3 4">
    <name type="scientific">Anopheles albimanus</name>
    <name type="common">New world malaria mosquito</name>
    <dbReference type="NCBI Taxonomy" id="7167"/>
    <lineage>
        <taxon>Eukaryota</taxon>
        <taxon>Metazoa</taxon>
        <taxon>Ecdysozoa</taxon>
        <taxon>Arthropoda</taxon>
        <taxon>Hexapoda</taxon>
        <taxon>Insecta</taxon>
        <taxon>Pterygota</taxon>
        <taxon>Neoptera</taxon>
        <taxon>Endopterygota</taxon>
        <taxon>Diptera</taxon>
        <taxon>Nematocera</taxon>
        <taxon>Culicoidea</taxon>
        <taxon>Culicidae</taxon>
        <taxon>Anophelinae</taxon>
        <taxon>Anopheles</taxon>
    </lineage>
</organism>
<evidence type="ECO:0000313" key="3">
    <source>
        <dbReference type="EnsemblMetazoa" id="AALB004001-PA"/>
    </source>
</evidence>
<dbReference type="Gene3D" id="2.60.40.10">
    <property type="entry name" value="Immunoglobulins"/>
    <property type="match status" value="1"/>
</dbReference>
<dbReference type="FunFam" id="2.60.40.10:FF:000437">
    <property type="entry name" value="Beat-IIIc, isoform A"/>
    <property type="match status" value="1"/>
</dbReference>
<dbReference type="SMART" id="SM00409">
    <property type="entry name" value="IG"/>
    <property type="match status" value="1"/>
</dbReference>
<proteinExistence type="predicted"/>
<dbReference type="STRING" id="7167.A0A182FBW7"/>
<dbReference type="InterPro" id="IPR003599">
    <property type="entry name" value="Ig_sub"/>
</dbReference>